<gene>
    <name evidence="3" type="ORF">C1SCF055_LOCUS1186</name>
</gene>
<feature type="compositionally biased region" description="Low complexity" evidence="1">
    <location>
        <begin position="20"/>
        <end position="31"/>
    </location>
</feature>
<protein>
    <recommendedName>
        <fullName evidence="2">DUF7869 domain-containing protein</fullName>
    </recommendedName>
</protein>
<organism evidence="3">
    <name type="scientific">Cladocopium goreaui</name>
    <dbReference type="NCBI Taxonomy" id="2562237"/>
    <lineage>
        <taxon>Eukaryota</taxon>
        <taxon>Sar</taxon>
        <taxon>Alveolata</taxon>
        <taxon>Dinophyceae</taxon>
        <taxon>Suessiales</taxon>
        <taxon>Symbiodiniaceae</taxon>
        <taxon>Cladocopium</taxon>
    </lineage>
</organism>
<name>A0A9P1BFT5_9DINO</name>
<dbReference type="EMBL" id="CAMXCT010000023">
    <property type="protein sequence ID" value="CAI3972617.1"/>
    <property type="molecule type" value="Genomic_DNA"/>
</dbReference>
<sequence length="666" mass="75042">MALVRWDDDDADMNQLQRYDSSSESTDAESSIAHDVDDGRPLPIIDLTQERLQSLHALGKDIPCAVKIGCGAWALENTALDGAGPLFKGEMEGPSAPPAVKSASVTNFLVHLYWTAAEPMSTGIIAKSNAHSGDQKLQEEILQRLIDSKLMGPTTEILFHHDPQRLALRELPHGCWSNVFVLYRAHCRSSGEPPAAKSTFFAVSQSWRCCMRFHKKTQHSLRVTCSRLKMEIRNSKDLKSHCQFSQQLLNHYFAVLEDRKVYYTARERGKTFKDVLVLIIDSYDKAKVTLPRWPFQRCSKRPIYEQVRRTSMTLTGCIVHGFGVFLYLGDEGFGTGANWTIEIAMRSIDRAYAIAQSMNRSLPDELLCWVQGDNACKEVRNSYTGRWASLMCQGGWFKNMGHHHMQKGHTHEDIDGIFSICTSALNALADLQTPRDVQRTLIDRMRPLFTKSGLVFDCEIIDTIRDWCRIMPAGATLKNCYRPRKGDSDRDDERCVPQSFTFMAREGMPGGGYGIDMDESIPRRLRSEGCAKDIFALVKASMASPTLSQKPILVYPQSFLPATERFFRTINSCNLFLTASLDESRSMELNELAKYIELDFPHLRRGVGYLRSLSDDNRRRLPSPHLKFIEAGPTAAHGLGDVRVGAVRAAPTPYKLQVVFHHRPAG</sequence>
<keyword evidence="5" id="KW-1185">Reference proteome</keyword>
<dbReference type="EMBL" id="CAMXCT030000023">
    <property type="protein sequence ID" value="CAL4759929.1"/>
    <property type="molecule type" value="Genomic_DNA"/>
</dbReference>
<dbReference type="OrthoDB" id="6110576at2759"/>
<dbReference type="Pfam" id="PF25273">
    <property type="entry name" value="DUF7869"/>
    <property type="match status" value="1"/>
</dbReference>
<dbReference type="AlphaFoldDB" id="A0A9P1BFT5"/>
<feature type="domain" description="DUF7869" evidence="2">
    <location>
        <begin position="308"/>
        <end position="446"/>
    </location>
</feature>
<dbReference type="PANTHER" id="PTHR33153">
    <property type="entry name" value="MYND-TYPE DOMAIN-CONTAINING PROTEIN"/>
    <property type="match status" value="1"/>
</dbReference>
<dbReference type="InterPro" id="IPR057191">
    <property type="entry name" value="DUF7869"/>
</dbReference>
<evidence type="ECO:0000256" key="1">
    <source>
        <dbReference type="SAM" id="MobiDB-lite"/>
    </source>
</evidence>
<reference evidence="4 5" key="2">
    <citation type="submission" date="2024-05" db="EMBL/GenBank/DDBJ databases">
        <authorList>
            <person name="Chen Y."/>
            <person name="Shah S."/>
            <person name="Dougan E. K."/>
            <person name="Thang M."/>
            <person name="Chan C."/>
        </authorList>
    </citation>
    <scope>NUCLEOTIDE SEQUENCE [LARGE SCALE GENOMIC DNA]</scope>
</reference>
<evidence type="ECO:0000313" key="4">
    <source>
        <dbReference type="EMBL" id="CAL4759929.1"/>
    </source>
</evidence>
<evidence type="ECO:0000259" key="2">
    <source>
        <dbReference type="Pfam" id="PF25273"/>
    </source>
</evidence>
<dbReference type="PANTHER" id="PTHR33153:SF3">
    <property type="entry name" value="TRAFFICKING PROTEIN PARTICLE COMPLEX SUBUNIT 11 DOMAIN-CONTAINING PROTEIN"/>
    <property type="match status" value="1"/>
</dbReference>
<dbReference type="Proteomes" id="UP001152797">
    <property type="component" value="Unassembled WGS sequence"/>
</dbReference>
<reference evidence="3" key="1">
    <citation type="submission" date="2022-10" db="EMBL/GenBank/DDBJ databases">
        <authorList>
            <person name="Chen Y."/>
            <person name="Dougan E. K."/>
            <person name="Chan C."/>
            <person name="Rhodes N."/>
            <person name="Thang M."/>
        </authorList>
    </citation>
    <scope>NUCLEOTIDE SEQUENCE</scope>
</reference>
<evidence type="ECO:0000313" key="5">
    <source>
        <dbReference type="Proteomes" id="UP001152797"/>
    </source>
</evidence>
<dbReference type="EMBL" id="CAMXCT020000023">
    <property type="protein sequence ID" value="CAL1125992.1"/>
    <property type="molecule type" value="Genomic_DNA"/>
</dbReference>
<proteinExistence type="predicted"/>
<evidence type="ECO:0000313" key="3">
    <source>
        <dbReference type="EMBL" id="CAI3972617.1"/>
    </source>
</evidence>
<feature type="region of interest" description="Disordered" evidence="1">
    <location>
        <begin position="14"/>
        <end position="35"/>
    </location>
</feature>
<comment type="caution">
    <text evidence="3">The sequence shown here is derived from an EMBL/GenBank/DDBJ whole genome shotgun (WGS) entry which is preliminary data.</text>
</comment>
<accession>A0A9P1BFT5</accession>